<dbReference type="PANTHER" id="PTHR11032">
    <property type="entry name" value="SL CYTOKINE"/>
    <property type="match status" value="1"/>
</dbReference>
<name>A0A6I9XVX2_9SAUR</name>
<keyword evidence="4" id="KW-0418">Kinase</keyword>
<evidence type="ECO:0000313" key="3">
    <source>
        <dbReference type="Proteomes" id="UP000504617"/>
    </source>
</evidence>
<evidence type="ECO:0000313" key="4">
    <source>
        <dbReference type="RefSeq" id="XP_013908745.1"/>
    </source>
</evidence>
<keyword evidence="1" id="KW-0812">Transmembrane</keyword>
<accession>A0A6I9XVX2</accession>
<dbReference type="SUPFAM" id="SSF47266">
    <property type="entry name" value="4-helical cytokines"/>
    <property type="match status" value="1"/>
</dbReference>
<dbReference type="RefSeq" id="XP_013908745.1">
    <property type="nucleotide sequence ID" value="XM_014053270.1"/>
</dbReference>
<dbReference type="AlphaFoldDB" id="A0A6I9XVX2"/>
<keyword evidence="1" id="KW-0472">Membrane</keyword>
<sequence>MIRYHGTPDSSVVLLLLLLFFSPFGPLKGCNFTYSPISTYNFSQDIKPLKEYLLLDYKVLMPLNLKQDTFCSLLWDLHFINENLKKLINVSGEKLKTLFKKIYDHTKFVEDCNIKIGDSSTSFELKNISQFVDAIPSCLQSLSKKIERITEEKHADFRNCTNIQSQIGQSLSVLQNLLLPINTSDWKLERKKPIFHKRTYWWLLLSAILVCLLISLWKKCQGSSSRAI</sequence>
<keyword evidence="4" id="KW-0808">Transferase</keyword>
<dbReference type="GO" id="GO:0009986">
    <property type="term" value="C:cell surface"/>
    <property type="evidence" value="ECO:0007669"/>
    <property type="project" value="TreeGrafter"/>
</dbReference>
<organism evidence="3 4">
    <name type="scientific">Thamnophis sirtalis</name>
    <dbReference type="NCBI Taxonomy" id="35019"/>
    <lineage>
        <taxon>Eukaryota</taxon>
        <taxon>Metazoa</taxon>
        <taxon>Chordata</taxon>
        <taxon>Craniata</taxon>
        <taxon>Vertebrata</taxon>
        <taxon>Euteleostomi</taxon>
        <taxon>Lepidosauria</taxon>
        <taxon>Squamata</taxon>
        <taxon>Bifurcata</taxon>
        <taxon>Unidentata</taxon>
        <taxon>Episquamata</taxon>
        <taxon>Toxicofera</taxon>
        <taxon>Serpentes</taxon>
        <taxon>Colubroidea</taxon>
        <taxon>Colubridae</taxon>
        <taxon>Natricinae</taxon>
        <taxon>Thamnophis</taxon>
    </lineage>
</organism>
<keyword evidence="1" id="KW-1133">Transmembrane helix</keyword>
<keyword evidence="3" id="KW-1185">Reference proteome</keyword>
<gene>
    <name evidence="4" type="primary">FLT3LG</name>
</gene>
<dbReference type="GO" id="GO:0005125">
    <property type="term" value="F:cytokine activity"/>
    <property type="evidence" value="ECO:0007669"/>
    <property type="project" value="InterPro"/>
</dbReference>
<dbReference type="Pfam" id="PF02947">
    <property type="entry name" value="Flt3_lig"/>
    <property type="match status" value="1"/>
</dbReference>
<feature type="signal peptide" evidence="2">
    <location>
        <begin position="1"/>
        <end position="29"/>
    </location>
</feature>
<dbReference type="GO" id="GO:0030971">
    <property type="term" value="F:receptor tyrosine kinase binding"/>
    <property type="evidence" value="ECO:0007669"/>
    <property type="project" value="TreeGrafter"/>
</dbReference>
<dbReference type="GO" id="GO:0008284">
    <property type="term" value="P:positive regulation of cell population proliferation"/>
    <property type="evidence" value="ECO:0007669"/>
    <property type="project" value="TreeGrafter"/>
</dbReference>
<dbReference type="GeneID" id="106538698"/>
<dbReference type="GO" id="GO:0005615">
    <property type="term" value="C:extracellular space"/>
    <property type="evidence" value="ECO:0007669"/>
    <property type="project" value="TreeGrafter"/>
</dbReference>
<feature type="transmembrane region" description="Helical" evidence="1">
    <location>
        <begin position="200"/>
        <end position="217"/>
    </location>
</feature>
<protein>
    <submittedName>
        <fullName evidence="4">Fms-related tyrosine kinase 3 ligand isoform X1</fullName>
    </submittedName>
</protein>
<dbReference type="GO" id="GO:0016301">
    <property type="term" value="F:kinase activity"/>
    <property type="evidence" value="ECO:0007669"/>
    <property type="project" value="UniProtKB-KW"/>
</dbReference>
<dbReference type="KEGG" id="tsr:106538698"/>
<reference evidence="4" key="1">
    <citation type="submission" date="2025-08" db="UniProtKB">
        <authorList>
            <consortium name="RefSeq"/>
        </authorList>
    </citation>
    <scope>IDENTIFICATION</scope>
    <source>
        <tissue evidence="4">Skeletal muscle</tissue>
    </source>
</reference>
<dbReference type="OrthoDB" id="9944810at2759"/>
<dbReference type="Proteomes" id="UP000504617">
    <property type="component" value="Unplaced"/>
</dbReference>
<feature type="chain" id="PRO_5026976292" evidence="2">
    <location>
        <begin position="30"/>
        <end position="228"/>
    </location>
</feature>
<proteinExistence type="predicted"/>
<dbReference type="InterPro" id="IPR009079">
    <property type="entry name" value="4_helix_cytokine-like_core"/>
</dbReference>
<dbReference type="PANTHER" id="PTHR11032:SF1">
    <property type="entry name" value="FMS-RELATED TYROSINE KINASE 3 LIGAND"/>
    <property type="match status" value="1"/>
</dbReference>
<keyword evidence="2" id="KW-0732">Signal</keyword>
<dbReference type="GO" id="GO:0016020">
    <property type="term" value="C:membrane"/>
    <property type="evidence" value="ECO:0007669"/>
    <property type="project" value="InterPro"/>
</dbReference>
<dbReference type="Gene3D" id="1.20.1250.10">
    <property type="match status" value="1"/>
</dbReference>
<evidence type="ECO:0000256" key="2">
    <source>
        <dbReference type="SAM" id="SignalP"/>
    </source>
</evidence>
<dbReference type="CTD" id="2323"/>
<evidence type="ECO:0000256" key="1">
    <source>
        <dbReference type="SAM" id="Phobius"/>
    </source>
</evidence>
<dbReference type="InterPro" id="IPR004213">
    <property type="entry name" value="Flt3_lig"/>
</dbReference>